<dbReference type="InterPro" id="IPR023614">
    <property type="entry name" value="Porin_dom_sf"/>
</dbReference>
<name>C6WY57_METML</name>
<dbReference type="KEGG" id="mmb:Mmol_0042"/>
<proteinExistence type="predicted"/>
<dbReference type="RefSeq" id="WP_012777410.1">
    <property type="nucleotide sequence ID" value="NC_012968.1"/>
</dbReference>
<gene>
    <name evidence="2" type="ordered locus">Mmol_0042</name>
</gene>
<dbReference type="STRING" id="583345.Mmol_0042"/>
<dbReference type="HOGENOM" id="CLU_914686_0_0_4"/>
<organism evidence="2 3">
    <name type="scientific">Methylotenera mobilis (strain JLW8 / ATCC BAA-1282 / DSM 17540)</name>
    <dbReference type="NCBI Taxonomy" id="583345"/>
    <lineage>
        <taxon>Bacteria</taxon>
        <taxon>Pseudomonadati</taxon>
        <taxon>Pseudomonadota</taxon>
        <taxon>Betaproteobacteria</taxon>
        <taxon>Nitrosomonadales</taxon>
        <taxon>Methylophilaceae</taxon>
        <taxon>Methylotenera</taxon>
    </lineage>
</organism>
<reference evidence="2 3" key="2">
    <citation type="journal article" date="2011" name="J. Bacteriol.">
        <title>Genomes of three methylotrophs from a single niche uncover genetic and metabolic divergence of Methylophilaceae.</title>
        <authorList>
            <person name="Lapidus A."/>
            <person name="Clum A."/>
            <person name="Labutti K."/>
            <person name="Kaluzhnaya M.G."/>
            <person name="Lim S."/>
            <person name="Beck D.A."/>
            <person name="Glavina Del Rio T."/>
            <person name="Nolan M."/>
            <person name="Mavromatis K."/>
            <person name="Huntemann M."/>
            <person name="Lucas S."/>
            <person name="Lidstrom M.E."/>
            <person name="Ivanova N."/>
            <person name="Chistoserdova L."/>
        </authorList>
    </citation>
    <scope>NUCLEOTIDE SEQUENCE [LARGE SCALE GENOMIC DNA]</scope>
    <source>
        <strain evidence="3">JLW8 / ATCC BAA-1282 / DSM 17540</strain>
    </source>
</reference>
<dbReference type="OrthoDB" id="5571598at2"/>
<evidence type="ECO:0000313" key="3">
    <source>
        <dbReference type="Proteomes" id="UP000002742"/>
    </source>
</evidence>
<evidence type="ECO:0000256" key="1">
    <source>
        <dbReference type="SAM" id="SignalP"/>
    </source>
</evidence>
<dbReference type="Gene3D" id="2.40.160.10">
    <property type="entry name" value="Porin"/>
    <property type="match status" value="1"/>
</dbReference>
<dbReference type="EMBL" id="CP001672">
    <property type="protein sequence ID" value="ACT46953.1"/>
    <property type="molecule type" value="Genomic_DNA"/>
</dbReference>
<dbReference type="eggNOG" id="COG3203">
    <property type="taxonomic scope" value="Bacteria"/>
</dbReference>
<dbReference type="AlphaFoldDB" id="C6WY57"/>
<keyword evidence="1" id="KW-0732">Signal</keyword>
<evidence type="ECO:0008006" key="4">
    <source>
        <dbReference type="Google" id="ProtNLM"/>
    </source>
</evidence>
<evidence type="ECO:0000313" key="2">
    <source>
        <dbReference type="EMBL" id="ACT46953.1"/>
    </source>
</evidence>
<sequence length="341" mass="38413">MPLINKLRIGKFRTGSVALLLLLCNLAYAEAPATPTTSLLDGFRLGGYGSAGIAVPRTAETTAAINEISLILTWESESRFRFFSELELEKPLTWDDDNKLHSKQSNIDLERFYLDYNLSDNINLRGGRFLTPTGRWNQLHASPLVWTSSRPMATSRLFPTAINGIMSYGAIPLSTSALEYSVYIETLKDQDISHDELNFKNTKGARIAFGQQANIGINIMSFEEKNTTSTRYHMLGLDFITHYRDIEILGEAFQRWDTHNSNSGYGAYLQTAIPLPVGTNWYGITRIETFQRPDEGHQQRWLLGATWRVKPTQLLKLEFTGGSNDQPESPRGFLASFAVLF</sequence>
<keyword evidence="3" id="KW-1185">Reference proteome</keyword>
<accession>C6WY57</accession>
<protein>
    <recommendedName>
        <fullName evidence="4">Phosphate-selective porin O and P</fullName>
    </recommendedName>
</protein>
<feature type="signal peptide" evidence="1">
    <location>
        <begin position="1"/>
        <end position="29"/>
    </location>
</feature>
<feature type="chain" id="PRO_5002973472" description="Phosphate-selective porin O and P" evidence="1">
    <location>
        <begin position="30"/>
        <end position="341"/>
    </location>
</feature>
<reference evidence="3" key="1">
    <citation type="submission" date="2009-07" db="EMBL/GenBank/DDBJ databases">
        <title>Complete sequence of Methylotenera mobilis JLW8.</title>
        <authorList>
            <consortium name="US DOE Joint Genome Institute"/>
            <person name="Lucas S."/>
            <person name="Copeland A."/>
            <person name="Lapidus A."/>
            <person name="Glavina del Rio T."/>
            <person name="Tice H."/>
            <person name="Bruce D."/>
            <person name="Goodwin L."/>
            <person name="Pitluck S."/>
            <person name="LaButti K.M."/>
            <person name="Clum A."/>
            <person name="Larimer F."/>
            <person name="Land M."/>
            <person name="Hauser L."/>
            <person name="Kyrpides N."/>
            <person name="Mikhailova N."/>
            <person name="Kayluzhnaya M."/>
            <person name="Chistoserdova L."/>
        </authorList>
    </citation>
    <scope>NUCLEOTIDE SEQUENCE [LARGE SCALE GENOMIC DNA]</scope>
    <source>
        <strain evidence="3">JLW8 / ATCC BAA-1282 / DSM 17540</strain>
    </source>
</reference>
<dbReference type="Proteomes" id="UP000002742">
    <property type="component" value="Chromosome"/>
</dbReference>
<dbReference type="SUPFAM" id="SSF56935">
    <property type="entry name" value="Porins"/>
    <property type="match status" value="1"/>
</dbReference>